<dbReference type="Proteomes" id="UP000034680">
    <property type="component" value="Unassembled WGS sequence"/>
</dbReference>
<evidence type="ECO:0000313" key="1">
    <source>
        <dbReference type="EMBL" id="KKY34896.1"/>
    </source>
</evidence>
<sequence length="75" mass="8205">MADETSCQDQLVSQSCQCRAGVAQLVAIVRAALQERLLDEVFQATSYFIRRCEGIACCGTRRVNCTDLSCVMAVV</sequence>
<protein>
    <submittedName>
        <fullName evidence="1">Putative tpa: zn 2cys6 transcription factor</fullName>
    </submittedName>
</protein>
<accession>A0A0G2FLH8</accession>
<reference evidence="1 2" key="2">
    <citation type="submission" date="2015-05" db="EMBL/GenBank/DDBJ databases">
        <authorList>
            <person name="Morales-Cruz A."/>
            <person name="Amrine K.C."/>
            <person name="Cantu D."/>
        </authorList>
    </citation>
    <scope>NUCLEOTIDE SEQUENCE [LARGE SCALE GENOMIC DNA]</scope>
    <source>
        <strain evidence="1">DA912</strain>
    </source>
</reference>
<name>A0A0G2FLH8_9PEZI</name>
<dbReference type="EMBL" id="LCUC01000179">
    <property type="protein sequence ID" value="KKY34896.1"/>
    <property type="molecule type" value="Genomic_DNA"/>
</dbReference>
<dbReference type="OrthoDB" id="2943660at2759"/>
<gene>
    <name evidence="1" type="ORF">UCDDA912_g05132</name>
</gene>
<keyword evidence="2" id="KW-1185">Reference proteome</keyword>
<evidence type="ECO:0000313" key="2">
    <source>
        <dbReference type="Proteomes" id="UP000034680"/>
    </source>
</evidence>
<proteinExistence type="predicted"/>
<dbReference type="AlphaFoldDB" id="A0A0G2FLH8"/>
<reference evidence="1 2" key="1">
    <citation type="submission" date="2015-05" db="EMBL/GenBank/DDBJ databases">
        <title>Distinctive expansion of gene families associated with plant cell wall degradation and secondary metabolism in the genomes of grapevine trunk pathogens.</title>
        <authorList>
            <person name="Lawrence D.P."/>
            <person name="Travadon R."/>
            <person name="Rolshausen P.E."/>
            <person name="Baumgartner K."/>
        </authorList>
    </citation>
    <scope>NUCLEOTIDE SEQUENCE [LARGE SCALE GENOMIC DNA]</scope>
    <source>
        <strain evidence="1">DA912</strain>
    </source>
</reference>
<organism evidence="1 2">
    <name type="scientific">Diaporthe ampelina</name>
    <dbReference type="NCBI Taxonomy" id="1214573"/>
    <lineage>
        <taxon>Eukaryota</taxon>
        <taxon>Fungi</taxon>
        <taxon>Dikarya</taxon>
        <taxon>Ascomycota</taxon>
        <taxon>Pezizomycotina</taxon>
        <taxon>Sordariomycetes</taxon>
        <taxon>Sordariomycetidae</taxon>
        <taxon>Diaporthales</taxon>
        <taxon>Diaporthaceae</taxon>
        <taxon>Diaporthe</taxon>
    </lineage>
</organism>
<comment type="caution">
    <text evidence="1">The sequence shown here is derived from an EMBL/GenBank/DDBJ whole genome shotgun (WGS) entry which is preliminary data.</text>
</comment>